<name>A0AAW1SZT2_9CHLO</name>
<evidence type="ECO:0000313" key="2">
    <source>
        <dbReference type="Proteomes" id="UP001485043"/>
    </source>
</evidence>
<dbReference type="InterPro" id="IPR044213">
    <property type="entry name" value="At2g44920-like"/>
</dbReference>
<proteinExistence type="predicted"/>
<dbReference type="InterPro" id="IPR001646">
    <property type="entry name" value="5peptide_repeat"/>
</dbReference>
<evidence type="ECO:0000313" key="1">
    <source>
        <dbReference type="EMBL" id="KAK9862040.1"/>
    </source>
</evidence>
<dbReference type="EMBL" id="JALJOV010000666">
    <property type="protein sequence ID" value="KAK9862040.1"/>
    <property type="molecule type" value="Genomic_DNA"/>
</dbReference>
<reference evidence="1 2" key="1">
    <citation type="journal article" date="2024" name="Nat. Commun.">
        <title>Phylogenomics reveals the evolutionary origins of lichenization in chlorophyte algae.</title>
        <authorList>
            <person name="Puginier C."/>
            <person name="Libourel C."/>
            <person name="Otte J."/>
            <person name="Skaloud P."/>
            <person name="Haon M."/>
            <person name="Grisel S."/>
            <person name="Petersen M."/>
            <person name="Berrin J.G."/>
            <person name="Delaux P.M."/>
            <person name="Dal Grande F."/>
            <person name="Keller J."/>
        </authorList>
    </citation>
    <scope>NUCLEOTIDE SEQUENCE [LARGE SCALE GENOMIC DNA]</scope>
    <source>
        <strain evidence="1 2">SAG 2523</strain>
    </source>
</reference>
<protein>
    <submittedName>
        <fullName evidence="1">Uncharacterized protein</fullName>
    </submittedName>
</protein>
<sequence>MDLHHRAPCCQLLPAANVFRARALSRNVAARPAVTSTCAQHHEPQPAAGKQLRQLATGGLVAVAAAATLLLPLQAGAVSGGASKGANIPISGQDFSNKDLHKDQYTKGVMRQTNFSGSNMRGVSMFGVVAKEAKFVGTDLSTADLSSGDFEGADFTNANLSGASVANARFQGAKLEGSDWTDVVLRKDQIRYLCSSAQGQNPKTGNDTRESLMCP</sequence>
<organism evidence="1 2">
    <name type="scientific">Apatococcus fuscideae</name>
    <dbReference type="NCBI Taxonomy" id="2026836"/>
    <lineage>
        <taxon>Eukaryota</taxon>
        <taxon>Viridiplantae</taxon>
        <taxon>Chlorophyta</taxon>
        <taxon>core chlorophytes</taxon>
        <taxon>Trebouxiophyceae</taxon>
        <taxon>Chlorellales</taxon>
        <taxon>Chlorellaceae</taxon>
        <taxon>Apatococcus</taxon>
    </lineage>
</organism>
<dbReference type="Pfam" id="PF00805">
    <property type="entry name" value="Pentapeptide"/>
    <property type="match status" value="1"/>
</dbReference>
<keyword evidence="2" id="KW-1185">Reference proteome</keyword>
<comment type="caution">
    <text evidence="1">The sequence shown here is derived from an EMBL/GenBank/DDBJ whole genome shotgun (WGS) entry which is preliminary data.</text>
</comment>
<accession>A0AAW1SZT2</accession>
<dbReference type="PANTHER" id="PTHR47200">
    <property type="entry name" value="THYLAKOID LUMENAL 15 KDA PROTEIN 1, CHLOROPLASTIC"/>
    <property type="match status" value="1"/>
</dbReference>
<dbReference type="Gene3D" id="2.160.20.80">
    <property type="entry name" value="E3 ubiquitin-protein ligase SopA"/>
    <property type="match status" value="1"/>
</dbReference>
<dbReference type="SUPFAM" id="SSF141571">
    <property type="entry name" value="Pentapeptide repeat-like"/>
    <property type="match status" value="1"/>
</dbReference>
<gene>
    <name evidence="1" type="ORF">WJX84_012263</name>
</gene>
<dbReference type="AlphaFoldDB" id="A0AAW1SZT2"/>
<dbReference type="PANTHER" id="PTHR47200:SF2">
    <property type="entry name" value="THYLAKOID LUMENAL 15 KDA PROTEIN 1, CHLOROPLASTIC"/>
    <property type="match status" value="1"/>
</dbReference>
<dbReference type="Proteomes" id="UP001485043">
    <property type="component" value="Unassembled WGS sequence"/>
</dbReference>